<sequence length="125" mass="14126">MADAVPEVVRAYVQTTFGDIPRIEWDFDEDTNTFEADFELAGDREVELRIRPDGTLFSAKEDVPASEIPEYVKAAALKEIPGARILGANKLTDRTGTVLWDVGLRATNNGRFYRNVRIPEQQLKR</sequence>
<name>A0A2Z6I9R7_9BURK</name>
<keyword evidence="2" id="KW-1185">Reference proteome</keyword>
<protein>
    <submittedName>
        <fullName evidence="1">Uncharacterized protein</fullName>
    </submittedName>
</protein>
<reference evidence="1 2" key="1">
    <citation type="journal article" date="2018" name="Int. J. Syst. Evol. Microbiol.">
        <title>Mesosutterella multiformis gen. nov., sp. nov., a member of the family Sutterellaceae and Sutterella megalosphaeroides sp. nov., isolated from human faeces.</title>
        <authorList>
            <person name="Sakamoto M."/>
            <person name="Ikeyama N."/>
            <person name="Kunihiro T."/>
            <person name="Iino T."/>
            <person name="Yuki M."/>
            <person name="Ohkuma M."/>
        </authorList>
    </citation>
    <scope>NUCLEOTIDE SEQUENCE [LARGE SCALE GENOMIC DNA]</scope>
    <source>
        <strain evidence="1 2">6FBBBH3</strain>
    </source>
</reference>
<dbReference type="SUPFAM" id="SSF160574">
    <property type="entry name" value="BT0923-like"/>
    <property type="match status" value="1"/>
</dbReference>
<organism evidence="1 2">
    <name type="scientific">Sutterella megalosphaeroides</name>
    <dbReference type="NCBI Taxonomy" id="2494234"/>
    <lineage>
        <taxon>Bacteria</taxon>
        <taxon>Pseudomonadati</taxon>
        <taxon>Pseudomonadota</taxon>
        <taxon>Betaproteobacteria</taxon>
        <taxon>Burkholderiales</taxon>
        <taxon>Sutterellaceae</taxon>
        <taxon>Sutterella</taxon>
    </lineage>
</organism>
<evidence type="ECO:0000313" key="2">
    <source>
        <dbReference type="Proteomes" id="UP000271003"/>
    </source>
</evidence>
<evidence type="ECO:0000313" key="1">
    <source>
        <dbReference type="EMBL" id="BBF23241.1"/>
    </source>
</evidence>
<dbReference type="Gene3D" id="3.10.450.360">
    <property type="match status" value="1"/>
</dbReference>
<dbReference type="Proteomes" id="UP000271003">
    <property type="component" value="Chromosome"/>
</dbReference>
<dbReference type="AlphaFoldDB" id="A0A2Z6I9R7"/>
<gene>
    <name evidence="1" type="ORF">SUTMEG_11320</name>
</gene>
<dbReference type="EMBL" id="AP018786">
    <property type="protein sequence ID" value="BBF23241.1"/>
    <property type="molecule type" value="Genomic_DNA"/>
</dbReference>
<proteinExistence type="predicted"/>
<dbReference type="KEGG" id="sutt:SUTMEG_11320"/>
<accession>A0A2Z6I9R7</accession>